<name>A0A916J480_9PROT</name>
<dbReference type="Proteomes" id="UP000742786">
    <property type="component" value="Unassembled WGS sequence"/>
</dbReference>
<reference evidence="1" key="1">
    <citation type="submission" date="2021-04" db="EMBL/GenBank/DDBJ databases">
        <authorList>
            <person name="Hornung B."/>
        </authorList>
    </citation>
    <scope>NUCLEOTIDE SEQUENCE</scope>
    <source>
        <strain evidence="1">G5G6</strain>
    </source>
</reference>
<evidence type="ECO:0000313" key="2">
    <source>
        <dbReference type="Proteomes" id="UP000742786"/>
    </source>
</evidence>
<protein>
    <submittedName>
        <fullName evidence="1">Uncharacterized protein</fullName>
    </submittedName>
</protein>
<sequence>MPSAGKDFTHARTLFGRKRCEFIEDTVLGENFVRVKTVFMEIGRLSCMAPDALRCIRFCGARVLP</sequence>
<dbReference type="AlphaFoldDB" id="A0A916J480"/>
<gene>
    <name evidence="1" type="ORF">GTOL_11463</name>
</gene>
<keyword evidence="2" id="KW-1185">Reference proteome</keyword>
<dbReference type="EMBL" id="CAJQUM010000001">
    <property type="protein sequence ID" value="CAG4883580.1"/>
    <property type="molecule type" value="Genomic_DNA"/>
</dbReference>
<accession>A0A916J480</accession>
<proteinExistence type="predicted"/>
<organism evidence="1 2">
    <name type="scientific">Georgfuchsia toluolica</name>
    <dbReference type="NCBI Taxonomy" id="424218"/>
    <lineage>
        <taxon>Bacteria</taxon>
        <taxon>Pseudomonadati</taxon>
        <taxon>Pseudomonadota</taxon>
        <taxon>Betaproteobacteria</taxon>
        <taxon>Nitrosomonadales</taxon>
        <taxon>Sterolibacteriaceae</taxon>
        <taxon>Georgfuchsia</taxon>
    </lineage>
</organism>
<evidence type="ECO:0000313" key="1">
    <source>
        <dbReference type="EMBL" id="CAG4883580.1"/>
    </source>
</evidence>
<comment type="caution">
    <text evidence="1">The sequence shown here is derived from an EMBL/GenBank/DDBJ whole genome shotgun (WGS) entry which is preliminary data.</text>
</comment>